<sequence>MSSFPLLTLKILSPDGINFEKKGLKEVVVPLADGGSIGIKPGHATLIAETVRGAIRYRSELEQDSIEVLPGILDIRDNTVIILSAGKVSQQTSMVSEAEPMNFERLMQTLISKIQSEEESISLQS</sequence>
<protein>
    <recommendedName>
        <fullName evidence="7">ATP synthase epsilon chain</fullName>
    </recommendedName>
    <alternativeName>
        <fullName evidence="7">ATP synthase F1 sector epsilon subunit</fullName>
    </alternativeName>
    <alternativeName>
        <fullName evidence="7">F-ATPase epsilon subunit</fullName>
    </alternativeName>
</protein>
<feature type="domain" description="ATP synthase F1 complex delta/epsilon subunit N-terminal" evidence="8">
    <location>
        <begin position="7"/>
        <end position="84"/>
    </location>
</feature>
<evidence type="ECO:0000256" key="4">
    <source>
        <dbReference type="ARBA" id="ARBA00023065"/>
    </source>
</evidence>
<keyword evidence="7" id="KW-1003">Cell membrane</keyword>
<dbReference type="GO" id="GO:0045259">
    <property type="term" value="C:proton-transporting ATP synthase complex"/>
    <property type="evidence" value="ECO:0007669"/>
    <property type="project" value="UniProtKB-KW"/>
</dbReference>
<dbReference type="InterPro" id="IPR036771">
    <property type="entry name" value="ATPsynth_dsu/esu_N"/>
</dbReference>
<evidence type="ECO:0000256" key="7">
    <source>
        <dbReference type="HAMAP-Rule" id="MF_00530"/>
    </source>
</evidence>
<proteinExistence type="inferred from homology"/>
<dbReference type="GO" id="GO:0005524">
    <property type="term" value="F:ATP binding"/>
    <property type="evidence" value="ECO:0007669"/>
    <property type="project" value="UniProtKB-UniRule"/>
</dbReference>
<comment type="subcellular location">
    <subcellularLocation>
        <location evidence="7">Cell membrane</location>
        <topology evidence="7">Peripheral membrane protein</topology>
    </subcellularLocation>
    <subcellularLocation>
        <location evidence="1">Endomembrane system</location>
        <topology evidence="1">Peripheral membrane protein</topology>
    </subcellularLocation>
</comment>
<dbReference type="GO" id="GO:0005886">
    <property type="term" value="C:plasma membrane"/>
    <property type="evidence" value="ECO:0007669"/>
    <property type="project" value="UniProtKB-SubCell"/>
</dbReference>
<comment type="function">
    <text evidence="7">Produces ATP from ADP in the presence of a proton gradient across the membrane.</text>
</comment>
<dbReference type="AlphaFoldDB" id="A0A1Y6K4D4"/>
<evidence type="ECO:0000313" key="9">
    <source>
        <dbReference type="EMBL" id="SMX54533.1"/>
    </source>
</evidence>
<dbReference type="InterPro" id="IPR001469">
    <property type="entry name" value="ATP_synth_F1_dsu/esu"/>
</dbReference>
<evidence type="ECO:0000256" key="3">
    <source>
        <dbReference type="ARBA" id="ARBA00022448"/>
    </source>
</evidence>
<keyword evidence="7" id="KW-0375">Hydrogen ion transport</keyword>
<dbReference type="Proteomes" id="UP000195514">
    <property type="component" value="Chromosome I"/>
</dbReference>
<keyword evidence="5 7" id="KW-0472">Membrane</keyword>
<comment type="subunit">
    <text evidence="7">F-type ATPases have 2 components, CF(1) - the catalytic core - and CF(0) - the membrane proton channel. CF(1) has five subunits: alpha(3), beta(3), gamma(1), delta(1), epsilon(1). CF(0) has three main subunits: a, b and c.</text>
</comment>
<dbReference type="Gene3D" id="2.60.15.10">
    <property type="entry name" value="F0F1 ATP synthase delta/epsilon subunit, N-terminal"/>
    <property type="match status" value="1"/>
</dbReference>
<evidence type="ECO:0000256" key="2">
    <source>
        <dbReference type="ARBA" id="ARBA00005712"/>
    </source>
</evidence>
<keyword evidence="3 7" id="KW-0813">Transport</keyword>
<evidence type="ECO:0000256" key="1">
    <source>
        <dbReference type="ARBA" id="ARBA00004184"/>
    </source>
</evidence>
<keyword evidence="10" id="KW-1185">Reference proteome</keyword>
<dbReference type="SUPFAM" id="SSF51344">
    <property type="entry name" value="Epsilon subunit of F1F0-ATP synthase N-terminal domain"/>
    <property type="match status" value="1"/>
</dbReference>
<dbReference type="EMBL" id="LT859958">
    <property type="protein sequence ID" value="SMX54533.1"/>
    <property type="molecule type" value="Genomic_DNA"/>
</dbReference>
<comment type="similarity">
    <text evidence="2 7">Belongs to the ATPase epsilon chain family.</text>
</comment>
<evidence type="ECO:0000259" key="8">
    <source>
        <dbReference type="Pfam" id="PF02823"/>
    </source>
</evidence>
<dbReference type="OrthoDB" id="9804110at2"/>
<organism evidence="9 10">
    <name type="scientific">Candidatus Brevifilum fermentans</name>
    <dbReference type="NCBI Taxonomy" id="1986204"/>
    <lineage>
        <taxon>Bacteria</taxon>
        <taxon>Bacillati</taxon>
        <taxon>Chloroflexota</taxon>
        <taxon>Anaerolineae</taxon>
        <taxon>Anaerolineales</taxon>
        <taxon>Anaerolineaceae</taxon>
        <taxon>Candidatus Brevifilum</taxon>
    </lineage>
</organism>
<dbReference type="KEGG" id="abat:CFX1CAM_1468"/>
<dbReference type="GO" id="GO:0012505">
    <property type="term" value="C:endomembrane system"/>
    <property type="evidence" value="ECO:0007669"/>
    <property type="project" value="UniProtKB-SubCell"/>
</dbReference>
<keyword evidence="4 7" id="KW-0406">Ion transport</keyword>
<dbReference type="RefSeq" id="WP_087862370.1">
    <property type="nucleotide sequence ID" value="NZ_LT859958.1"/>
</dbReference>
<dbReference type="GO" id="GO:0046933">
    <property type="term" value="F:proton-transporting ATP synthase activity, rotational mechanism"/>
    <property type="evidence" value="ECO:0007669"/>
    <property type="project" value="UniProtKB-UniRule"/>
</dbReference>
<evidence type="ECO:0000313" key="10">
    <source>
        <dbReference type="Proteomes" id="UP000195514"/>
    </source>
</evidence>
<dbReference type="InterPro" id="IPR020546">
    <property type="entry name" value="ATP_synth_F1_dsu/esu_N"/>
</dbReference>
<evidence type="ECO:0000256" key="6">
    <source>
        <dbReference type="ARBA" id="ARBA00023196"/>
    </source>
</evidence>
<gene>
    <name evidence="7" type="primary">atpC</name>
    <name evidence="9" type="ORF">CFX1CAM_1468</name>
</gene>
<dbReference type="Pfam" id="PF02823">
    <property type="entry name" value="ATP-synt_DE_N"/>
    <property type="match status" value="1"/>
</dbReference>
<name>A0A1Y6K4D4_9CHLR</name>
<keyword evidence="6 7" id="KW-0139">CF(1)</keyword>
<reference evidence="10" key="1">
    <citation type="submission" date="2017-05" db="EMBL/GenBank/DDBJ databases">
        <authorList>
            <person name="Kirkegaard R."/>
            <person name="Mcilroy J S."/>
        </authorList>
    </citation>
    <scope>NUCLEOTIDE SEQUENCE [LARGE SCALE GENOMIC DNA]</scope>
</reference>
<dbReference type="HAMAP" id="MF_00530">
    <property type="entry name" value="ATP_synth_epsil_bac"/>
    <property type="match status" value="1"/>
</dbReference>
<accession>A0A1Y6K4D4</accession>
<evidence type="ECO:0000256" key="5">
    <source>
        <dbReference type="ARBA" id="ARBA00023136"/>
    </source>
</evidence>
<keyword evidence="7" id="KW-0066">ATP synthesis</keyword>